<protein>
    <submittedName>
        <fullName evidence="1">Alpha/beta hydrolase family esterase</fullName>
    </submittedName>
</protein>
<sequence length="182" mass="19743">MTDIIILPGIGGSGESHWQTLWETTDPRMRRFQPSDWERPDLEDWITALEREVGRSASPPVLVAHSLACLLVAHWQKVSALPVTGAFLVSVPDPRSEAFPQDAQEFAGPPAGKLRMPSLIVASSDDPFGTIDYQKEQAEVWGSGIVEIGAAGHVNGQSGLGEWPHGRNLLTAFTVGLATPRR</sequence>
<keyword evidence="2" id="KW-1185">Reference proteome</keyword>
<dbReference type="Proteomes" id="UP000823786">
    <property type="component" value="Unassembled WGS sequence"/>
</dbReference>
<dbReference type="Gene3D" id="3.40.50.1820">
    <property type="entry name" value="alpha/beta hydrolase"/>
    <property type="match status" value="1"/>
</dbReference>
<comment type="caution">
    <text evidence="1">The sequence shown here is derived from an EMBL/GenBank/DDBJ whole genome shotgun (WGS) entry which is preliminary data.</text>
</comment>
<name>A0ABS4EPF9_9HYPH</name>
<organism evidence="1 2">
    <name type="scientific">Rhizobium herbae</name>
    <dbReference type="NCBI Taxonomy" id="508661"/>
    <lineage>
        <taxon>Bacteria</taxon>
        <taxon>Pseudomonadati</taxon>
        <taxon>Pseudomonadota</taxon>
        <taxon>Alphaproteobacteria</taxon>
        <taxon>Hyphomicrobiales</taxon>
        <taxon>Rhizobiaceae</taxon>
        <taxon>Rhizobium/Agrobacterium group</taxon>
        <taxon>Rhizobium</taxon>
    </lineage>
</organism>
<evidence type="ECO:0000313" key="2">
    <source>
        <dbReference type="Proteomes" id="UP000823786"/>
    </source>
</evidence>
<dbReference type="RefSeq" id="WP_209853723.1">
    <property type="nucleotide sequence ID" value="NZ_JAGGJV010000005.1"/>
</dbReference>
<accession>A0ABS4EPF9</accession>
<dbReference type="SUPFAM" id="SSF53474">
    <property type="entry name" value="alpha/beta-Hydrolases"/>
    <property type="match status" value="1"/>
</dbReference>
<reference evidence="1 2" key="1">
    <citation type="submission" date="2021-03" db="EMBL/GenBank/DDBJ databases">
        <title>Genomic Encyclopedia of Type Strains, Phase IV (KMG-IV): sequencing the most valuable type-strain genomes for metagenomic binning, comparative biology and taxonomic classification.</title>
        <authorList>
            <person name="Goeker M."/>
        </authorList>
    </citation>
    <scope>NUCLEOTIDE SEQUENCE [LARGE SCALE GENOMIC DNA]</scope>
    <source>
        <strain evidence="1 2">DSM 26427</strain>
    </source>
</reference>
<proteinExistence type="predicted"/>
<dbReference type="InterPro" id="IPR029058">
    <property type="entry name" value="AB_hydrolase_fold"/>
</dbReference>
<evidence type="ECO:0000313" key="1">
    <source>
        <dbReference type="EMBL" id="MBP1859701.1"/>
    </source>
</evidence>
<dbReference type="EMBL" id="JAGGJV010000005">
    <property type="protein sequence ID" value="MBP1859701.1"/>
    <property type="molecule type" value="Genomic_DNA"/>
</dbReference>
<dbReference type="Pfam" id="PF06821">
    <property type="entry name" value="Ser_hydrolase"/>
    <property type="match status" value="1"/>
</dbReference>
<gene>
    <name evidence="1" type="ORF">J2Z75_003218</name>
</gene>
<keyword evidence="1" id="KW-0378">Hydrolase</keyword>
<dbReference type="GO" id="GO:0016787">
    <property type="term" value="F:hydrolase activity"/>
    <property type="evidence" value="ECO:0007669"/>
    <property type="project" value="UniProtKB-KW"/>
</dbReference>
<dbReference type="InterPro" id="IPR010662">
    <property type="entry name" value="RBBP9/YdeN"/>
</dbReference>